<comment type="caution">
    <text evidence="3">The sequence shown here is derived from an EMBL/GenBank/DDBJ whole genome shotgun (WGS) entry which is preliminary data.</text>
</comment>
<dbReference type="Pfam" id="PF00072">
    <property type="entry name" value="Response_reg"/>
    <property type="match status" value="1"/>
</dbReference>
<evidence type="ECO:0000313" key="3">
    <source>
        <dbReference type="EMBL" id="MDI9257946.1"/>
    </source>
</evidence>
<dbReference type="InterPro" id="IPR011006">
    <property type="entry name" value="CheY-like_superfamily"/>
</dbReference>
<feature type="modified residue" description="4-aspartylphosphate" evidence="1">
    <location>
        <position position="55"/>
    </location>
</feature>
<dbReference type="InterPro" id="IPR011856">
    <property type="entry name" value="tRNA_endonuc-like_dom_sf"/>
</dbReference>
<dbReference type="InterPro" id="IPR007560">
    <property type="entry name" value="Restrct_endonuc_IV_Mrr"/>
</dbReference>
<feature type="domain" description="Response regulatory" evidence="2">
    <location>
        <begin position="4"/>
        <end position="117"/>
    </location>
</feature>
<proteinExistence type="predicted"/>
<name>A0ABT6XSA9_9FLAO</name>
<dbReference type="InterPro" id="IPR001789">
    <property type="entry name" value="Sig_transdc_resp-reg_receiver"/>
</dbReference>
<keyword evidence="4" id="KW-1185">Reference proteome</keyword>
<dbReference type="PROSITE" id="PS50110">
    <property type="entry name" value="RESPONSE_REGULATORY"/>
    <property type="match status" value="1"/>
</dbReference>
<dbReference type="Gene3D" id="3.40.50.2300">
    <property type="match status" value="1"/>
</dbReference>
<dbReference type="Pfam" id="PF04471">
    <property type="entry name" value="Mrr_cat"/>
    <property type="match status" value="1"/>
</dbReference>
<dbReference type="Gene3D" id="3.40.1350.10">
    <property type="match status" value="1"/>
</dbReference>
<dbReference type="InterPro" id="IPR011335">
    <property type="entry name" value="Restrct_endonuc-II-like"/>
</dbReference>
<evidence type="ECO:0000256" key="1">
    <source>
        <dbReference type="PROSITE-ProRule" id="PRU00169"/>
    </source>
</evidence>
<accession>A0ABT6XSA9</accession>
<dbReference type="EMBL" id="JASGBP010000007">
    <property type="protein sequence ID" value="MDI9257946.1"/>
    <property type="molecule type" value="Genomic_DNA"/>
</dbReference>
<dbReference type="RefSeq" id="WP_283239623.1">
    <property type="nucleotide sequence ID" value="NZ_JASGBP010000007.1"/>
</dbReference>
<dbReference type="Proteomes" id="UP001230035">
    <property type="component" value="Unassembled WGS sequence"/>
</dbReference>
<organism evidence="3 4">
    <name type="scientific">Flavobacterium sedimenticola</name>
    <dbReference type="NCBI Taxonomy" id="3043286"/>
    <lineage>
        <taxon>Bacteria</taxon>
        <taxon>Pseudomonadati</taxon>
        <taxon>Bacteroidota</taxon>
        <taxon>Flavobacteriia</taxon>
        <taxon>Flavobacteriales</taxon>
        <taxon>Flavobacteriaceae</taxon>
        <taxon>Flavobacterium</taxon>
    </lineage>
</organism>
<evidence type="ECO:0000313" key="4">
    <source>
        <dbReference type="Proteomes" id="UP001230035"/>
    </source>
</evidence>
<sequence length="302" mass="34842">MRKNVIIIDDAKEQAEGLAKGLGKLLPDCSFEHYSTESEILDAIENRFFSLAILDIRMDGFSVDGIEIAEKIFEVNPFANVIIVSAFKDEYFLRLKDLILTGKVVDIQDKEEFDKWLPKLKNSIEKYYDKLDKDPSEINNALLQFYSEAKNEKETFRKGERFEHFMSLMFQSIGFNQVLKRVKDQSLNEVDLIIRNDIEDSFIGKFGKYILVECKNKPETKVNKNDFIVFQNKLKNTNGLAELGILATSGHITKNTYTEAIRESGENRKIIFLSNPEIEKLIKAENKLSIFKSLIDEQVKDN</sequence>
<evidence type="ECO:0000259" key="2">
    <source>
        <dbReference type="PROSITE" id="PS50110"/>
    </source>
</evidence>
<keyword evidence="1" id="KW-0597">Phosphoprotein</keyword>
<reference evidence="3 4" key="1">
    <citation type="submission" date="2023-05" db="EMBL/GenBank/DDBJ databases">
        <title>Flavobacterium sedimenti sp. nov., isolated from the sediment.</title>
        <authorList>
            <person name="Wu N."/>
        </authorList>
    </citation>
    <scope>NUCLEOTIDE SEQUENCE [LARGE SCALE GENOMIC DNA]</scope>
    <source>
        <strain evidence="3 4">YZ-48</strain>
    </source>
</reference>
<gene>
    <name evidence="3" type="ORF">QHT84_11025</name>
</gene>
<protein>
    <submittedName>
        <fullName evidence="3">Response regulator</fullName>
    </submittedName>
</protein>
<dbReference type="SUPFAM" id="SSF52172">
    <property type="entry name" value="CheY-like"/>
    <property type="match status" value="1"/>
</dbReference>
<dbReference type="SUPFAM" id="SSF52980">
    <property type="entry name" value="Restriction endonuclease-like"/>
    <property type="match status" value="1"/>
</dbReference>